<keyword evidence="1" id="KW-1133">Transmembrane helix</keyword>
<evidence type="ECO:0000313" key="2">
    <source>
        <dbReference type="EMBL" id="SFZ82227.1"/>
    </source>
</evidence>
<sequence length="67" mass="7339">MTQRNRKLFGTILMVLLIVVYSALATALYLALFTGAPPWVLILYFAIAGLGWGIPAAGIIRFMARPD</sequence>
<evidence type="ECO:0008006" key="4">
    <source>
        <dbReference type="Google" id="ProtNLM"/>
    </source>
</evidence>
<keyword evidence="3" id="KW-1185">Reference proteome</keyword>
<dbReference type="EMBL" id="FPKU01000001">
    <property type="protein sequence ID" value="SFZ82227.1"/>
    <property type="molecule type" value="Genomic_DNA"/>
</dbReference>
<gene>
    <name evidence="2" type="ORF">SAMN02983003_0951</name>
</gene>
<dbReference type="Proteomes" id="UP000183447">
    <property type="component" value="Unassembled WGS sequence"/>
</dbReference>
<dbReference type="OrthoDB" id="7510023at2"/>
<dbReference type="InterPro" id="IPR021265">
    <property type="entry name" value="DUF2842"/>
</dbReference>
<organism evidence="2 3">
    <name type="scientific">Devosia enhydra</name>
    <dbReference type="NCBI Taxonomy" id="665118"/>
    <lineage>
        <taxon>Bacteria</taxon>
        <taxon>Pseudomonadati</taxon>
        <taxon>Pseudomonadota</taxon>
        <taxon>Alphaproteobacteria</taxon>
        <taxon>Hyphomicrobiales</taxon>
        <taxon>Devosiaceae</taxon>
        <taxon>Devosia</taxon>
    </lineage>
</organism>
<name>A0A1K2HUP7_9HYPH</name>
<dbReference type="RefSeq" id="WP_072339447.1">
    <property type="nucleotide sequence ID" value="NZ_FPKU01000001.1"/>
</dbReference>
<accession>A0A1K2HUP7</accession>
<keyword evidence="1" id="KW-0812">Transmembrane</keyword>
<keyword evidence="1" id="KW-0472">Membrane</keyword>
<proteinExistence type="predicted"/>
<evidence type="ECO:0000313" key="3">
    <source>
        <dbReference type="Proteomes" id="UP000183447"/>
    </source>
</evidence>
<feature type="transmembrane region" description="Helical" evidence="1">
    <location>
        <begin position="12"/>
        <end position="33"/>
    </location>
</feature>
<evidence type="ECO:0000256" key="1">
    <source>
        <dbReference type="SAM" id="Phobius"/>
    </source>
</evidence>
<dbReference type="Pfam" id="PF11003">
    <property type="entry name" value="DUF2842"/>
    <property type="match status" value="1"/>
</dbReference>
<protein>
    <recommendedName>
        <fullName evidence="4">DUF2842 domain-containing protein</fullName>
    </recommendedName>
</protein>
<reference evidence="2 3" key="1">
    <citation type="submission" date="2016-11" db="EMBL/GenBank/DDBJ databases">
        <authorList>
            <person name="Jaros S."/>
            <person name="Januszkiewicz K."/>
            <person name="Wedrychowicz H."/>
        </authorList>
    </citation>
    <scope>NUCLEOTIDE SEQUENCE [LARGE SCALE GENOMIC DNA]</scope>
    <source>
        <strain evidence="2 3">ATCC 23634</strain>
    </source>
</reference>
<dbReference type="AlphaFoldDB" id="A0A1K2HUP7"/>
<feature type="transmembrane region" description="Helical" evidence="1">
    <location>
        <begin position="39"/>
        <end position="64"/>
    </location>
</feature>